<gene>
    <name evidence="1" type="ORF">H2198_008547</name>
</gene>
<comment type="caution">
    <text evidence="1">The sequence shown here is derived from an EMBL/GenBank/DDBJ whole genome shotgun (WGS) entry which is preliminary data.</text>
</comment>
<feature type="non-terminal residue" evidence="1">
    <location>
        <position position="1046"/>
    </location>
</feature>
<protein>
    <submittedName>
        <fullName evidence="1">Uncharacterized protein</fullName>
    </submittedName>
</protein>
<name>A0ACC2ZX08_9EURO</name>
<reference evidence="1" key="1">
    <citation type="submission" date="2022-10" db="EMBL/GenBank/DDBJ databases">
        <title>Culturing micro-colonial fungi from biological soil crusts in the Mojave desert and describing Neophaeococcomyces mojavensis, and introducing the new genera and species Taxawa tesnikishii.</title>
        <authorList>
            <person name="Kurbessoian T."/>
            <person name="Stajich J.E."/>
        </authorList>
    </citation>
    <scope>NUCLEOTIDE SEQUENCE</scope>
    <source>
        <strain evidence="1">JES_112</strain>
    </source>
</reference>
<organism evidence="1 2">
    <name type="scientific">Neophaeococcomyces mojaviensis</name>
    <dbReference type="NCBI Taxonomy" id="3383035"/>
    <lineage>
        <taxon>Eukaryota</taxon>
        <taxon>Fungi</taxon>
        <taxon>Dikarya</taxon>
        <taxon>Ascomycota</taxon>
        <taxon>Pezizomycotina</taxon>
        <taxon>Eurotiomycetes</taxon>
        <taxon>Chaetothyriomycetidae</taxon>
        <taxon>Chaetothyriales</taxon>
        <taxon>Chaetothyriales incertae sedis</taxon>
        <taxon>Neophaeococcomyces</taxon>
    </lineage>
</organism>
<evidence type="ECO:0000313" key="1">
    <source>
        <dbReference type="EMBL" id="KAJ9652162.1"/>
    </source>
</evidence>
<evidence type="ECO:0000313" key="2">
    <source>
        <dbReference type="Proteomes" id="UP001172386"/>
    </source>
</evidence>
<dbReference type="Proteomes" id="UP001172386">
    <property type="component" value="Unassembled WGS sequence"/>
</dbReference>
<dbReference type="EMBL" id="JAPDRQ010000212">
    <property type="protein sequence ID" value="KAJ9652162.1"/>
    <property type="molecule type" value="Genomic_DNA"/>
</dbReference>
<sequence>MLASLFRGNTGQRSSQYIESVTDDAHTRSLLFGQSQHVFNLANSPPPSPFGSPSQRPTSFDDQGGLELEEKDVRVLLAQDAVGGDERPTLLFDNKRLVDAGAGTASRKNQPEVRTHLPDIWRASQSPTQERAAENFRNRSSTFSGSQSSWAKANRDLTPKGDPYLECMFGAPSSTKTASSTKLHIIPANPRQSNAPERLARRPLDHSEQQKRTPLSRALTSGQQPTLSTYDDNRDSVLITRLFHVALDEDSKVADTRTAVSAGGQDAVPVSSHPMEGPQTTWKPPKLVERKVPAFAIGIVLQLPFHMHRPRSSQARPPFSPTHGQNLSASSSYDSDMQSSWTFLDAIPASLSSSQALSDDGDRRVDQVVNNWDVITRSISRIESVAVSIISDQLQSVIKQMAVSYEKAPKEKSMQRINQRTVAIHDVESVARNSSLILAATNVSRRIVYAIRIPRVVTGLGFTSGHWIDEARVLFRICGNRQQNFFLFNLLTAFLGNHTQWLERLAPEWYRKQFHATHRRPQEAQTLASRTVIVSEHKGLARRLIYVLASFLPGRGGIDVLQRLGEDDMLNSLLSSSSPSIRYNREPSMRTLTKPSAHNPRSSSQSVGASGLSTSVSSHDSRTSTSITSSPRKNFIRKDSNKFLIQESSILTMPQDENMPRRSGAGATSTVVPNAPATPTAYISSIRDSYFPEHAISDSNDSIASADLAKVLHKSNSSRRRSSSVSSKWGSLVSGISEMWSNRPATPGDRGIVTTASQGASSAQRHQRTTSSVISSGSGIRNPLQMMVDELDHTKQDLKRNDAALVSSNAMSPERQANRILSTAPRLFVDDKDGVVDVELDLPGFMSFSNSTPSKHLQPAKIRLKNTPSNRDRDDSVCSLRSIPMKGTRIGNDDPVNVGGYLRRHHEDFVLHAVKPYADLTDDIKRSMQAEPTPPELKDQILQEASTDSWIPVCTTLIADTKSFSIHRLTLRRRYEITAPKSAGSRSPATIPSSPSSRSHLLLCEQEITDEIVMEFDTTLADAIEKVLNVGVVGSTRVSTAGAPAD</sequence>
<keyword evidence="2" id="KW-1185">Reference proteome</keyword>
<accession>A0ACC2ZX08</accession>
<proteinExistence type="predicted"/>